<keyword evidence="10" id="KW-0340">Growth factor binding</keyword>
<dbReference type="InterPro" id="IPR000152">
    <property type="entry name" value="EGF-type_Asp/Asn_hydroxyl_site"/>
</dbReference>
<feature type="domain" description="EGF-like" evidence="20">
    <location>
        <begin position="1070"/>
        <end position="1110"/>
    </location>
</feature>
<evidence type="ECO:0000256" key="10">
    <source>
        <dbReference type="ARBA" id="ARBA00023183"/>
    </source>
</evidence>
<comment type="caution">
    <text evidence="18">Lacks conserved residue(s) required for the propagation of feature annotation.</text>
</comment>
<feature type="domain" description="EGF-like" evidence="20">
    <location>
        <begin position="1460"/>
        <end position="1500"/>
    </location>
</feature>
<dbReference type="GO" id="GO:0005509">
    <property type="term" value="F:calcium ion binding"/>
    <property type="evidence" value="ECO:0007669"/>
    <property type="project" value="InterPro"/>
</dbReference>
<dbReference type="InterPro" id="IPR049883">
    <property type="entry name" value="NOTCH1_EGF-like"/>
</dbReference>
<feature type="region of interest" description="Disordered" evidence="19">
    <location>
        <begin position="155"/>
        <end position="174"/>
    </location>
</feature>
<evidence type="ECO:0000259" key="20">
    <source>
        <dbReference type="PROSITE" id="PS50026"/>
    </source>
</evidence>
<feature type="domain" description="EGF-like" evidence="20">
    <location>
        <begin position="947"/>
        <end position="988"/>
    </location>
</feature>
<dbReference type="FunFam" id="2.10.25.10:FF:000273">
    <property type="entry name" value="Putative latent-transforming growth factor beta-binding protein 2"/>
    <property type="match status" value="1"/>
</dbReference>
<feature type="domain" description="EGF-like" evidence="20">
    <location>
        <begin position="1155"/>
        <end position="1195"/>
    </location>
</feature>
<organism evidence="22 23">
    <name type="scientific">Crotalus adamanteus</name>
    <name type="common">Eastern diamondback rattlesnake</name>
    <dbReference type="NCBI Taxonomy" id="8729"/>
    <lineage>
        <taxon>Eukaryota</taxon>
        <taxon>Metazoa</taxon>
        <taxon>Chordata</taxon>
        <taxon>Craniata</taxon>
        <taxon>Vertebrata</taxon>
        <taxon>Euteleostomi</taxon>
        <taxon>Lepidosauria</taxon>
        <taxon>Squamata</taxon>
        <taxon>Bifurcata</taxon>
        <taxon>Unidentata</taxon>
        <taxon>Episquamata</taxon>
        <taxon>Toxicofera</taxon>
        <taxon>Serpentes</taxon>
        <taxon>Colubroidea</taxon>
        <taxon>Viperidae</taxon>
        <taxon>Crotalinae</taxon>
        <taxon>Crotalus</taxon>
    </lineage>
</organism>
<dbReference type="PANTHER" id="PTHR47333">
    <property type="entry name" value="VON WILLEBRAND FACTOR C AND EGF DOMAIN-CONTAINING PROTEIN"/>
    <property type="match status" value="1"/>
</dbReference>
<feature type="domain" description="TB" evidence="21">
    <location>
        <begin position="749"/>
        <end position="801"/>
    </location>
</feature>
<dbReference type="FunFam" id="2.10.25.10:FF:000014">
    <property type="entry name" value="Latent-transforming growth factor beta-binding protein 3"/>
    <property type="match status" value="2"/>
</dbReference>
<feature type="region of interest" description="Disordered" evidence="19">
    <location>
        <begin position="572"/>
        <end position="597"/>
    </location>
</feature>
<evidence type="ECO:0000256" key="2">
    <source>
        <dbReference type="ARBA" id="ARBA00022525"/>
    </source>
</evidence>
<feature type="region of interest" description="Disordered" evidence="19">
    <location>
        <begin position="185"/>
        <end position="225"/>
    </location>
</feature>
<feature type="domain" description="EGF-like" evidence="20">
    <location>
        <begin position="1111"/>
        <end position="1154"/>
    </location>
</feature>
<evidence type="ECO:0000256" key="19">
    <source>
        <dbReference type="SAM" id="MobiDB-lite"/>
    </source>
</evidence>
<comment type="subunit">
    <text evidence="14">Interacts with TGFB1; associates via disulfide bonds with the Latency-associated peptide chain (LAP) regulatory chain of TGFB1, leading to regulate activation of TGF-beta-1. LTBP1 does not bind directly to TGF-beta-1, the active chain of TGFB1. Interacts (via C-terminal domain) with FBN1 (via N-terminal domain). Interacts with FBN2. Interacts with ADAMTSL2. Interacts with EFEMP2.</text>
</comment>
<feature type="domain" description="EGF-like" evidence="20">
    <location>
        <begin position="468"/>
        <end position="500"/>
    </location>
</feature>
<dbReference type="InterPro" id="IPR001881">
    <property type="entry name" value="EGF-like_Ca-bd_dom"/>
</dbReference>
<dbReference type="SUPFAM" id="SSF57184">
    <property type="entry name" value="Growth factor receptor domain"/>
    <property type="match status" value="2"/>
</dbReference>
<name>A0AAW1CBL8_CROAD</name>
<evidence type="ECO:0000256" key="1">
    <source>
        <dbReference type="ARBA" id="ARBA00004498"/>
    </source>
</evidence>
<feature type="domain" description="EGF-like" evidence="20">
    <location>
        <begin position="258"/>
        <end position="290"/>
    </location>
</feature>
<keyword evidence="3" id="KW-0272">Extracellular matrix</keyword>
<feature type="domain" description="EGF-like" evidence="20">
    <location>
        <begin position="1238"/>
        <end position="1279"/>
    </location>
</feature>
<dbReference type="FunFam" id="2.10.25.10:FF:000198">
    <property type="entry name" value="latent-transforming growth factor beta-binding protein 1 isoform X1"/>
    <property type="match status" value="1"/>
</dbReference>
<feature type="disulfide bond" evidence="18">
    <location>
        <begin position="490"/>
        <end position="499"/>
    </location>
</feature>
<dbReference type="FunFam" id="2.10.25.10:FF:000046">
    <property type="entry name" value="Latent-transforming growth factor beta-binding protein 1 isoform x2"/>
    <property type="match status" value="1"/>
</dbReference>
<dbReference type="FunFam" id="2.10.25.10:FF:000056">
    <property type="entry name" value="Latent-transforming growth factor beta-binding protein 3 isoform 2"/>
    <property type="match status" value="1"/>
</dbReference>
<dbReference type="PROSITE" id="PS50026">
    <property type="entry name" value="EGF_3"/>
    <property type="match status" value="11"/>
</dbReference>
<sequence>MLKLIKLPAKGERQRGKAVDATPPNLKHFYFWRGGWGGWGEGAALSEQRKRRGTRKAPRTPAVPFVCAESWWEFARLQRSPLQLEAMAWIRWAFLLGVCAFWSPTLDASEKAKVRTVTYVLQPEQPGASHSRRQSGRQQRLFNLKLVDSLYGSSRRSSTLERTRRMSKPSSAGVQLRLGPALSLQHKPAGTHTASSSSSFAKAGKVALRSKTQQRQSNSTSSAKIYPKAHLRQLQGVNVCGGQCCHGWSKVPGSQRCTKPNCSPPCQNGGMCLRPQLCVCKSGTKGSVCGDATKQETVSPGGPSPATPPWPIPQRSVQQMFSKKVQVQQKSNPMAQMTFTLKQKPPGLSQQTQPQIIPLSSQSLMMNVHQGQTHEYVIKPKYYPSKKVLSGEQATESSLPLRMSQDQLATSYQMGNHTGRIKVVFTPSICKVTCKKGTCQNSCEKGNTTTLISENGHAADTLTAPNFRVVICHLPCMNGGQCSSRDKCQCPPNYTGKLCQIPVQSGSTSQLYHNSQQVSKTVGSHVIHSTHTLPLTVPGQQGAKVKIPPNFVNIHVKHPPEASVQFHQVSRIDSTSAGQKPKPKPPTSGHSQSPYQNLPFQKTQKIHSTYIHQQPITHSFPVSAKAQLGRCFQETVGTQCSKALPGLSKQEDCCGTVGTSWGFNKCQKCPKKPAYFGYSQVVDCPQGYKRINATFCQDINECQLQGVCPNGECLNTMGSYRCTCKLGFVPDSTFSRCIPDNPMAIEEKGPCYRYVSAGKQCMHPLSVQLSKQLCCCSVGKAWGPRCEKCPLPGTAAFKEICPGGMGYTVSGSHRNKLYHHPAVRVQPPVFGKTQITHPVAKGPSPPPLPAKEEPVEALTISQKSEPEVAVREVVEKTSPPLPIEVGPDVSTSSASQVIAPTQVTEINECTVNPDICGQGHCINLPVRYTCLCYDGYRLNDQQTKCSDINECSQTPHLCSLGRCENTEGSFLCICKAGFMANEQRTDCVDVDECARPDTCGEGLCVNTIGSYKCEYCDRGFQMNRRGQCEDLDECSVPHTCPDAECINAPGSYQCVPCRDGFRAWNGKCHDVNECQYSSLCTNGQCENLEGSFRCLCSQGYQLSPAGDQCEDVDECQQQQQQQFCRNGQCRNVAGSYRCICEQGYQLSHARDYCEDINECQEDKNVCRGGTCINTKGSYECTCPEGFQLIPSRGCQDINECAGSNLCSSHGKCLNTEGSFRCICEQGFMVSRDGRTCEDMDECANSTICGDHGFCENSPGSYRCLCYQGYQYLQDGQGCVDVNECEMLSGVCGEALCENVEGSFLCLCSNENQEYDPMSGLCQFRSSTEVPDRTKETVEKKECYYNLNDANFCDNVLTSNVTKQECCCTLGAGWGDNCEIFPCPVLGSAEFIELCPEGKGFIPSEEPHYGDVAHTYKDADECQLFGQEICKNGFCLNTQPGYECYCKQGTYYDPIKLQCFDTDECQDISSCIDGQCINTEGSYSCFCTPPMVLDSTGKQCIRPAESSEQTEESDVYQDLCWQHLNEDFVCSQPLVGKQTTYTECCCLYGDAWGMQCALCPMKNSEDYAQLCNIPVPGSRPYGQDALVDFEQEHYTSETDPYFMEDRFLNSFEELQAEECGILNGCENGRCVRVQEGYTCDCFDGYHLDMTKMTCVDVNECNELNNRMSLCKNAKCINTEGSYKCVCLPGFVPSSRPNYCTPLNSDPESDLE</sequence>
<evidence type="ECO:0000256" key="17">
    <source>
        <dbReference type="ARBA" id="ARBA00075443"/>
    </source>
</evidence>
<proteinExistence type="inferred from homology"/>
<keyword evidence="7" id="KW-0677">Repeat</keyword>
<evidence type="ECO:0000256" key="16">
    <source>
        <dbReference type="ARBA" id="ARBA00072996"/>
    </source>
</evidence>
<comment type="caution">
    <text evidence="22">The sequence shown here is derived from an EMBL/GenBank/DDBJ whole genome shotgun (WGS) entry which is preliminary data.</text>
</comment>
<dbReference type="InterPro" id="IPR009030">
    <property type="entry name" value="Growth_fac_rcpt_cys_sf"/>
</dbReference>
<dbReference type="Pfam" id="PF00683">
    <property type="entry name" value="TB"/>
    <property type="match status" value="4"/>
</dbReference>
<comment type="subcellular location">
    <subcellularLocation>
        <location evidence="1">Secreted</location>
        <location evidence="1">Extracellular space</location>
        <location evidence="1">Extracellular matrix</location>
    </subcellularLocation>
</comment>
<dbReference type="GO" id="GO:0045595">
    <property type="term" value="P:regulation of cell differentiation"/>
    <property type="evidence" value="ECO:0007669"/>
    <property type="project" value="UniProtKB-ARBA"/>
</dbReference>
<dbReference type="InterPro" id="IPR000742">
    <property type="entry name" value="EGF"/>
</dbReference>
<feature type="domain" description="EGF-like" evidence="20">
    <location>
        <begin position="698"/>
        <end position="738"/>
    </location>
</feature>
<feature type="disulfide bond" evidence="18">
    <location>
        <begin position="280"/>
        <end position="289"/>
    </location>
</feature>
<feature type="domain" description="TB" evidence="21">
    <location>
        <begin position="1517"/>
        <end position="1570"/>
    </location>
</feature>
<keyword evidence="4 18" id="KW-0245">EGF-like domain</keyword>
<feature type="compositionally biased region" description="Polar residues" evidence="19">
    <location>
        <begin position="588"/>
        <end position="597"/>
    </location>
</feature>
<dbReference type="GO" id="GO:0007179">
    <property type="term" value="P:transforming growth factor beta receptor signaling pathway"/>
    <property type="evidence" value="ECO:0007669"/>
    <property type="project" value="UniProtKB-ARBA"/>
</dbReference>
<evidence type="ECO:0000256" key="13">
    <source>
        <dbReference type="ARBA" id="ARBA00059743"/>
    </source>
</evidence>
<dbReference type="SUPFAM" id="SSF57196">
    <property type="entry name" value="EGF/Laminin"/>
    <property type="match status" value="9"/>
</dbReference>
<evidence type="ECO:0000256" key="11">
    <source>
        <dbReference type="ARBA" id="ARBA00023278"/>
    </source>
</evidence>
<evidence type="ECO:0000256" key="7">
    <source>
        <dbReference type="ARBA" id="ARBA00022737"/>
    </source>
</evidence>
<dbReference type="PROSITE" id="PS01186">
    <property type="entry name" value="EGF_2"/>
    <property type="match status" value="9"/>
</dbReference>
<keyword evidence="8 18" id="KW-1015">Disulfide bond</keyword>
<dbReference type="EMBL" id="JAOTOJ010000001">
    <property type="protein sequence ID" value="KAK9411869.1"/>
    <property type="molecule type" value="Genomic_DNA"/>
</dbReference>
<evidence type="ECO:0000256" key="9">
    <source>
        <dbReference type="ARBA" id="ARBA00023180"/>
    </source>
</evidence>
<dbReference type="InterPro" id="IPR018097">
    <property type="entry name" value="EGF_Ca-bd_CS"/>
</dbReference>
<keyword evidence="6" id="KW-0732">Signal</keyword>
<evidence type="ECO:0000313" key="23">
    <source>
        <dbReference type="Proteomes" id="UP001474421"/>
    </source>
</evidence>
<dbReference type="FunFam" id="2.10.25.10:FF:000515">
    <property type="entry name" value="latent-transforming growth factor beta-binding protein 1 isoform X6"/>
    <property type="match status" value="1"/>
</dbReference>
<dbReference type="PROSITE" id="PS01187">
    <property type="entry name" value="EGF_CA"/>
    <property type="match status" value="7"/>
</dbReference>
<dbReference type="GO" id="GO:0019838">
    <property type="term" value="F:growth factor binding"/>
    <property type="evidence" value="ECO:0007669"/>
    <property type="project" value="UniProtKB-KW"/>
</dbReference>
<keyword evidence="5" id="KW-0597">Phosphoprotein</keyword>
<dbReference type="InterPro" id="IPR017878">
    <property type="entry name" value="TB_dom"/>
</dbReference>
<dbReference type="PANTHER" id="PTHR47333:SF4">
    <property type="entry name" value="EGF-LIKE DOMAIN-CONTAINING PROTEIN"/>
    <property type="match status" value="1"/>
</dbReference>
<dbReference type="FunFam" id="3.90.290.10:FF:000004">
    <property type="entry name" value="latent-transforming growth factor beta-binding protein 1 isoform X1"/>
    <property type="match status" value="1"/>
</dbReference>
<dbReference type="Pfam" id="PF12662">
    <property type="entry name" value="cEGF"/>
    <property type="match status" value="1"/>
</dbReference>
<evidence type="ECO:0000256" key="4">
    <source>
        <dbReference type="ARBA" id="ARBA00022536"/>
    </source>
</evidence>
<dbReference type="FunFam" id="3.90.290.10:FF:000002">
    <property type="entry name" value="Latent-transforming growth factor beta-binding protein 3 isoform 1"/>
    <property type="match status" value="1"/>
</dbReference>
<evidence type="ECO:0000256" key="12">
    <source>
        <dbReference type="ARBA" id="ARBA00038081"/>
    </source>
</evidence>
<dbReference type="FunFam" id="2.10.25.10:FF:000019">
    <property type="entry name" value="latent-transforming growth factor beta-binding protein 1 isoform X2"/>
    <property type="match status" value="3"/>
</dbReference>
<evidence type="ECO:0000313" key="22">
    <source>
        <dbReference type="EMBL" id="KAK9411869.1"/>
    </source>
</evidence>
<feature type="disulfide bond" evidence="18">
    <location>
        <begin position="472"/>
        <end position="482"/>
    </location>
</feature>
<dbReference type="PROSITE" id="PS00022">
    <property type="entry name" value="EGF_1"/>
    <property type="match status" value="2"/>
</dbReference>
<protein>
    <recommendedName>
        <fullName evidence="15">Latent-transforming growth factor beta-binding protein 1</fullName>
    </recommendedName>
    <alternativeName>
        <fullName evidence="16">Latent-transforming growth factor beta-binding protein 3</fullName>
    </alternativeName>
    <alternativeName>
        <fullName evidence="17">Transforming growth factor beta-1-binding protein 1</fullName>
    </alternativeName>
</protein>
<dbReference type="FunFam" id="3.90.290.10:FF:000001">
    <property type="entry name" value="Latent-transforming growth factor beta-binding protein 3 isoform 1"/>
    <property type="match status" value="1"/>
</dbReference>
<keyword evidence="2" id="KW-0964">Secreted</keyword>
<dbReference type="SMART" id="SM00181">
    <property type="entry name" value="EGF"/>
    <property type="match status" value="17"/>
</dbReference>
<evidence type="ECO:0000256" key="18">
    <source>
        <dbReference type="PROSITE-ProRule" id="PRU00076"/>
    </source>
</evidence>
<dbReference type="FunFam" id="2.10.25.10:FF:000205">
    <property type="entry name" value="latent-transforming growth factor beta-binding protein 1 isoform X1"/>
    <property type="match status" value="1"/>
</dbReference>
<dbReference type="FunFam" id="2.10.25.10:FF:000115">
    <property type="entry name" value="latent-transforming growth factor beta-binding protein 4 isoform X2"/>
    <property type="match status" value="1"/>
</dbReference>
<evidence type="ECO:0000256" key="6">
    <source>
        <dbReference type="ARBA" id="ARBA00022729"/>
    </source>
</evidence>
<evidence type="ECO:0000256" key="15">
    <source>
        <dbReference type="ARBA" id="ARBA00072992"/>
    </source>
</evidence>
<dbReference type="Pfam" id="PF07645">
    <property type="entry name" value="EGF_CA"/>
    <property type="match status" value="12"/>
</dbReference>
<dbReference type="Gene3D" id="3.90.290.10">
    <property type="entry name" value="TGF-beta binding (TB) domain"/>
    <property type="match status" value="4"/>
</dbReference>
<reference evidence="22 23" key="1">
    <citation type="journal article" date="2024" name="Proc. Natl. Acad. Sci. U.S.A.">
        <title>The genetic regulatory architecture and epigenomic basis for age-related changes in rattlesnake venom.</title>
        <authorList>
            <person name="Hogan M.P."/>
            <person name="Holding M.L."/>
            <person name="Nystrom G.S."/>
            <person name="Colston T.J."/>
            <person name="Bartlett D.A."/>
            <person name="Mason A.J."/>
            <person name="Ellsworth S.A."/>
            <person name="Rautsaw R.M."/>
            <person name="Lawrence K.C."/>
            <person name="Strickland J.L."/>
            <person name="He B."/>
            <person name="Fraser P."/>
            <person name="Margres M.J."/>
            <person name="Gilbert D.M."/>
            <person name="Gibbs H.L."/>
            <person name="Parkinson C.L."/>
            <person name="Rokyta D.R."/>
        </authorList>
    </citation>
    <scope>NUCLEOTIDE SEQUENCE [LARGE SCALE GENOMIC DNA]</scope>
    <source>
        <strain evidence="22">DRR0105</strain>
    </source>
</reference>
<feature type="compositionally biased region" description="Polar residues" evidence="19">
    <location>
        <begin position="210"/>
        <end position="223"/>
    </location>
</feature>
<keyword evidence="11" id="KW-0379">Hydroxylation</keyword>
<dbReference type="FunFam" id="2.10.25.10:FF:000077">
    <property type="entry name" value="Latent-transforming growth factor beta-binding protein 3 isoform 1"/>
    <property type="match status" value="1"/>
</dbReference>
<evidence type="ECO:0000256" key="3">
    <source>
        <dbReference type="ARBA" id="ARBA00022530"/>
    </source>
</evidence>
<evidence type="ECO:0000256" key="5">
    <source>
        <dbReference type="ARBA" id="ARBA00022553"/>
    </source>
</evidence>
<gene>
    <name evidence="22" type="ORF">NXF25_003044</name>
</gene>
<feature type="domain" description="TB" evidence="21">
    <location>
        <begin position="1340"/>
        <end position="1394"/>
    </location>
</feature>
<dbReference type="InterPro" id="IPR036773">
    <property type="entry name" value="TB_dom_sf"/>
</dbReference>
<evidence type="ECO:0000256" key="14">
    <source>
        <dbReference type="ARBA" id="ARBA00062844"/>
    </source>
</evidence>
<feature type="domain" description="EGF-like" evidence="20">
    <location>
        <begin position="1655"/>
        <end position="1699"/>
    </location>
</feature>
<evidence type="ECO:0000256" key="8">
    <source>
        <dbReference type="ARBA" id="ARBA00023157"/>
    </source>
</evidence>
<dbReference type="InterPro" id="IPR052080">
    <property type="entry name" value="vWF_C/EGF_Fibrillin"/>
</dbReference>
<dbReference type="PROSITE" id="PS00010">
    <property type="entry name" value="ASX_HYDROXYL"/>
    <property type="match status" value="10"/>
</dbReference>
<feature type="domain" description="TB" evidence="21">
    <location>
        <begin position="629"/>
        <end position="670"/>
    </location>
</feature>
<dbReference type="SUPFAM" id="SSF57581">
    <property type="entry name" value="TB module/8-cys domain"/>
    <property type="match status" value="4"/>
</dbReference>
<dbReference type="Gene3D" id="2.10.25.10">
    <property type="entry name" value="Laminin"/>
    <property type="match status" value="17"/>
</dbReference>
<feature type="domain" description="EGF-like" evidence="20">
    <location>
        <begin position="1196"/>
        <end position="1237"/>
    </location>
</feature>
<dbReference type="PROSITE" id="PS51364">
    <property type="entry name" value="TB"/>
    <property type="match status" value="4"/>
</dbReference>
<accession>A0AAW1CBL8</accession>
<dbReference type="CDD" id="cd00054">
    <property type="entry name" value="EGF_CA"/>
    <property type="match status" value="11"/>
</dbReference>
<keyword evidence="23" id="KW-1185">Reference proteome</keyword>
<feature type="disulfide bond" evidence="18">
    <location>
        <begin position="262"/>
        <end position="272"/>
    </location>
</feature>
<dbReference type="FunFam" id="2.10.25.10:FF:000003">
    <property type="entry name" value="fibrillin-1 isoform X1"/>
    <property type="match status" value="1"/>
</dbReference>
<keyword evidence="9" id="KW-0325">Glycoprotein</keyword>
<comment type="function">
    <text evidence="13">Key regulator of transforming growth factor beta (TGFB1, TGFB2 and TGFB3) that controls TGF-beta activation by maintaining it in a latent state during storage in extracellular space. Associates specifically via disulfide bonds with the Latency-associated peptide (LAP), which is the regulatory chain of TGF-beta, and regulates integrin-dependent activation of TGF-beta. Outcompeted by LRRC32/GARP for binding to LAP regulatory chain of TGF-beta.</text>
</comment>
<dbReference type="FunFam" id="3.90.290.10:FF:000012">
    <property type="entry name" value="latent-transforming growth factor beta-binding protein 1 isoform X2"/>
    <property type="match status" value="1"/>
</dbReference>
<dbReference type="Proteomes" id="UP001474421">
    <property type="component" value="Unassembled WGS sequence"/>
</dbReference>
<dbReference type="SMART" id="SM00179">
    <property type="entry name" value="EGF_CA"/>
    <property type="match status" value="15"/>
</dbReference>
<evidence type="ECO:0000259" key="21">
    <source>
        <dbReference type="PROSITE" id="PS51364"/>
    </source>
</evidence>
<comment type="similarity">
    <text evidence="12">Belongs to the LTBP family.</text>
</comment>
<dbReference type="InterPro" id="IPR026823">
    <property type="entry name" value="cEGF"/>
</dbReference>